<dbReference type="Gene3D" id="3.10.28.20">
    <property type="entry name" value="Acetamidase/Formamidase-like domains"/>
    <property type="match status" value="1"/>
</dbReference>
<proteinExistence type="predicted"/>
<organism evidence="1">
    <name type="scientific">Neobacillus citreus</name>
    <dbReference type="NCBI Taxonomy" id="2833578"/>
    <lineage>
        <taxon>Bacteria</taxon>
        <taxon>Bacillati</taxon>
        <taxon>Bacillota</taxon>
        <taxon>Bacilli</taxon>
        <taxon>Bacillales</taxon>
        <taxon>Bacillaceae</taxon>
        <taxon>Neobacillus</taxon>
    </lineage>
</organism>
<dbReference type="PANTHER" id="PTHR31891">
    <property type="entry name" value="FORMAMIDASE C869.04-RELATED"/>
    <property type="match status" value="1"/>
</dbReference>
<dbReference type="EMBL" id="JAGYPE010000002">
    <property type="protein sequence ID" value="MBS4182449.1"/>
    <property type="molecule type" value="Genomic_DNA"/>
</dbReference>
<reference evidence="1" key="1">
    <citation type="submission" date="2021-05" db="EMBL/GenBank/DDBJ databases">
        <title>Novel Bacillus species.</title>
        <authorList>
            <person name="Liu G."/>
        </authorList>
    </citation>
    <scope>NUCLEOTIDE SEQUENCE</scope>
    <source>
        <strain evidence="1">FJAT-50051</strain>
    </source>
</reference>
<accession>A0A942SY74</accession>
<dbReference type="AlphaFoldDB" id="A0A942SY74"/>
<evidence type="ECO:0000313" key="1">
    <source>
        <dbReference type="EMBL" id="MBS4182449.1"/>
    </source>
</evidence>
<dbReference type="Gene3D" id="2.60.120.580">
    <property type="entry name" value="Acetamidase/Formamidase-like domains"/>
    <property type="match status" value="2"/>
</dbReference>
<sequence length="391" mass="40817">MTIEAPAPVLPLLRTGEDVPDDVTYVPSTPATVLWGRLPGRDDVPVARIDPGDLVVVDTTSHEGLMDDQGGDPVVFFSRHGVDEGDVLEDAIAIARDVPRTEWDGPHVVTGPIAVDGARPGDLLAVTIEALEMRAPYGVVTTRHGRGVLVGDSRVDADHSAFCRVESDGTTGSMALHTDDPDGARATFPLAPFLGVIGVAADQPGRPHSTPPGRHGGNLDIALLTVGSTLFLPVQVDGALLAVGDPHFVQGDGEVALTALEAPLRATLRVEVVPAVDAAALRAVDGPFAVAQGLLVPTGLSENLELALRRCVSNAVSLLTSLVDIEPRQAYLYLSAAADFAVTQAVDIVKGVHGAIRLSDFPELRPGPMTDHVVRALERSALDAAATEAAR</sequence>
<dbReference type="SUPFAM" id="SSF141130">
    <property type="entry name" value="Acetamidase/Formamidase-like"/>
    <property type="match status" value="1"/>
</dbReference>
<gene>
    <name evidence="1" type="ORF">KHB02_13710</name>
</gene>
<dbReference type="Pfam" id="PF03069">
    <property type="entry name" value="FmdA_AmdA"/>
    <property type="match status" value="2"/>
</dbReference>
<dbReference type="GO" id="GO:0016811">
    <property type="term" value="F:hydrolase activity, acting on carbon-nitrogen (but not peptide) bonds, in linear amides"/>
    <property type="evidence" value="ECO:0007669"/>
    <property type="project" value="InterPro"/>
</dbReference>
<name>A0A942SY74_9BACI</name>
<protein>
    <submittedName>
        <fullName evidence="1">Acetamidase/formamidase family protein</fullName>
    </submittedName>
</protein>
<dbReference type="PANTHER" id="PTHR31891:SF1">
    <property type="entry name" value="FORMAMIDASE C869.04-RELATED"/>
    <property type="match status" value="1"/>
</dbReference>
<dbReference type="InterPro" id="IPR004304">
    <property type="entry name" value="FmdA_AmdA"/>
</dbReference>
<comment type="caution">
    <text evidence="1">The sequence shown here is derived from an EMBL/GenBank/DDBJ whole genome shotgun (WGS) entry which is preliminary data.</text>
</comment>